<dbReference type="EMBL" id="SBLB01000015">
    <property type="protein sequence ID" value="RYC66377.1"/>
    <property type="molecule type" value="Genomic_DNA"/>
</dbReference>
<protein>
    <submittedName>
        <fullName evidence="1">Uncharacterized protein</fullName>
    </submittedName>
</protein>
<name>A0A4Q2UBP9_9BACT</name>
<dbReference type="RefSeq" id="WP_077919873.1">
    <property type="nucleotide sequence ID" value="NZ_SBLB01000015.1"/>
</dbReference>
<comment type="caution">
    <text evidence="1">The sequence shown here is derived from an EMBL/GenBank/DDBJ whole genome shotgun (WGS) entry which is preliminary data.</text>
</comment>
<reference evidence="1 2" key="1">
    <citation type="submission" date="2019-01" db="EMBL/GenBank/DDBJ databases">
        <title>Spirosoma flava sp. nov., a propanil-degrading bacterium isolated from herbicide-contaminated soil.</title>
        <authorList>
            <person name="Zhang L."/>
            <person name="Jiang J.-D."/>
        </authorList>
    </citation>
    <scope>NUCLEOTIDE SEQUENCE [LARGE SCALE GENOMIC DNA]</scope>
    <source>
        <strain evidence="1 2">TY50</strain>
    </source>
</reference>
<sequence length="141" mass="16423">MRFQGENCTLSFGLSLDKGLVRLSGTVWPLRQSTRSQPQQPVVRFHSLLPPDQLTALQTWLASESSTPLPFTDPIRYVRRLSSPAGNITQLELELSMEQVPVWWNWEIRFPLIVRLDIRQPEFVYLTRALQRDSWSVDLSW</sequence>
<evidence type="ECO:0000313" key="1">
    <source>
        <dbReference type="EMBL" id="RYC66377.1"/>
    </source>
</evidence>
<organism evidence="1 2">
    <name type="scientific">Spirosoma sordidisoli</name>
    <dbReference type="NCBI Taxonomy" id="2502893"/>
    <lineage>
        <taxon>Bacteria</taxon>
        <taxon>Pseudomonadati</taxon>
        <taxon>Bacteroidota</taxon>
        <taxon>Cytophagia</taxon>
        <taxon>Cytophagales</taxon>
        <taxon>Cytophagaceae</taxon>
        <taxon>Spirosoma</taxon>
    </lineage>
</organism>
<accession>A0A4Q2UBP9</accession>
<evidence type="ECO:0000313" key="2">
    <source>
        <dbReference type="Proteomes" id="UP000290407"/>
    </source>
</evidence>
<dbReference type="Proteomes" id="UP000290407">
    <property type="component" value="Unassembled WGS sequence"/>
</dbReference>
<keyword evidence="2" id="KW-1185">Reference proteome</keyword>
<dbReference type="AlphaFoldDB" id="A0A4Q2UBP9"/>
<gene>
    <name evidence="1" type="ORF">EQG79_29660</name>
</gene>
<proteinExistence type="predicted"/>